<reference evidence="1 2" key="1">
    <citation type="submission" date="2019-05" db="EMBL/GenBank/DDBJ databases">
        <title>Emergence of the Ug99 lineage of the wheat stem rust pathogen through somatic hybridization.</title>
        <authorList>
            <person name="Li F."/>
            <person name="Upadhyaya N.M."/>
            <person name="Sperschneider J."/>
            <person name="Matny O."/>
            <person name="Nguyen-Phuc H."/>
            <person name="Mago R."/>
            <person name="Raley C."/>
            <person name="Miller M.E."/>
            <person name="Silverstein K.A.T."/>
            <person name="Henningsen E."/>
            <person name="Hirsch C.D."/>
            <person name="Visser B."/>
            <person name="Pretorius Z.A."/>
            <person name="Steffenson B.J."/>
            <person name="Schwessinger B."/>
            <person name="Dodds P.N."/>
            <person name="Figueroa M."/>
        </authorList>
    </citation>
    <scope>NUCLEOTIDE SEQUENCE [LARGE SCALE GENOMIC DNA]</scope>
    <source>
        <strain evidence="1 2">Ug99</strain>
    </source>
</reference>
<dbReference type="AlphaFoldDB" id="A0A5B0NUN3"/>
<accession>A0A5B0NUN3</accession>
<sequence>MLWLEKAASPVLDDLVLVWPIRRPYECLLTAQRLQFEFRDCTAQYQPFSSNCWAGLKLSDHPESNFYSLQQLSQPLQIFTMPKNTSPNQSNMSHLSPTPSPKPHIYVLKTLPHSDLLDMPSNTIWLDSLKRYGCAIF</sequence>
<organism evidence="1 2">
    <name type="scientific">Puccinia graminis f. sp. tritici</name>
    <dbReference type="NCBI Taxonomy" id="56615"/>
    <lineage>
        <taxon>Eukaryota</taxon>
        <taxon>Fungi</taxon>
        <taxon>Dikarya</taxon>
        <taxon>Basidiomycota</taxon>
        <taxon>Pucciniomycotina</taxon>
        <taxon>Pucciniomycetes</taxon>
        <taxon>Pucciniales</taxon>
        <taxon>Pucciniaceae</taxon>
        <taxon>Puccinia</taxon>
    </lineage>
</organism>
<proteinExistence type="predicted"/>
<evidence type="ECO:0000313" key="1">
    <source>
        <dbReference type="EMBL" id="KAA1091800.1"/>
    </source>
</evidence>
<comment type="caution">
    <text evidence="1">The sequence shown here is derived from an EMBL/GenBank/DDBJ whole genome shotgun (WGS) entry which is preliminary data.</text>
</comment>
<dbReference type="EMBL" id="VDEP01000382">
    <property type="protein sequence ID" value="KAA1091800.1"/>
    <property type="molecule type" value="Genomic_DNA"/>
</dbReference>
<gene>
    <name evidence="1" type="ORF">PGTUg99_012537</name>
</gene>
<protein>
    <submittedName>
        <fullName evidence="1">Uncharacterized protein</fullName>
    </submittedName>
</protein>
<dbReference type="Proteomes" id="UP000325313">
    <property type="component" value="Unassembled WGS sequence"/>
</dbReference>
<name>A0A5B0NUN3_PUCGR</name>
<evidence type="ECO:0000313" key="2">
    <source>
        <dbReference type="Proteomes" id="UP000325313"/>
    </source>
</evidence>